<name>A0ABT6WRD2_9ACTN</name>
<dbReference type="EMBL" id="JASCTH010000019">
    <property type="protein sequence ID" value="MDI6102274.1"/>
    <property type="molecule type" value="Genomic_DNA"/>
</dbReference>
<accession>A0ABT6WRD2</accession>
<gene>
    <name evidence="2" type="ORF">QLQ12_27015</name>
</gene>
<keyword evidence="3" id="KW-1185">Reference proteome</keyword>
<dbReference type="InterPro" id="IPR027635">
    <property type="entry name" value="Lantibiotic2_lead_pep_dom"/>
</dbReference>
<sequence length="54" mass="5576">MDVPANPDSIVRAWTDPVARAQMAEGARAALPLNPAGDIDLPELPAEEGQPIGA</sequence>
<reference evidence="2 3" key="1">
    <citation type="submission" date="2023-05" db="EMBL/GenBank/DDBJ databases">
        <title>Actinoplanes sp. NEAU-A12 genome sequencing.</title>
        <authorList>
            <person name="Wang Z.-S."/>
        </authorList>
    </citation>
    <scope>NUCLEOTIDE SEQUENCE [LARGE SCALE GENOMIC DNA]</scope>
    <source>
        <strain evidence="2 3">NEAU-A12</strain>
    </source>
</reference>
<evidence type="ECO:0000256" key="1">
    <source>
        <dbReference type="SAM" id="MobiDB-lite"/>
    </source>
</evidence>
<feature type="region of interest" description="Disordered" evidence="1">
    <location>
        <begin position="33"/>
        <end position="54"/>
    </location>
</feature>
<protein>
    <submittedName>
        <fullName evidence="2">Mersacidin/lichenicidin family type 2 lantibiotic</fullName>
    </submittedName>
</protein>
<dbReference type="RefSeq" id="WP_282763297.1">
    <property type="nucleotide sequence ID" value="NZ_JASCTH010000019.1"/>
</dbReference>
<dbReference type="Proteomes" id="UP001241758">
    <property type="component" value="Unassembled WGS sequence"/>
</dbReference>
<dbReference type="NCBIfam" id="TIGR03898">
    <property type="entry name" value="lanti_MRSA_kill"/>
    <property type="match status" value="1"/>
</dbReference>
<evidence type="ECO:0000313" key="3">
    <source>
        <dbReference type="Proteomes" id="UP001241758"/>
    </source>
</evidence>
<organism evidence="2 3">
    <name type="scientific">Actinoplanes sandaracinus</name>
    <dbReference type="NCBI Taxonomy" id="3045177"/>
    <lineage>
        <taxon>Bacteria</taxon>
        <taxon>Bacillati</taxon>
        <taxon>Actinomycetota</taxon>
        <taxon>Actinomycetes</taxon>
        <taxon>Micromonosporales</taxon>
        <taxon>Micromonosporaceae</taxon>
        <taxon>Actinoplanes</taxon>
    </lineage>
</organism>
<evidence type="ECO:0000313" key="2">
    <source>
        <dbReference type="EMBL" id="MDI6102274.1"/>
    </source>
</evidence>
<comment type="caution">
    <text evidence="2">The sequence shown here is derived from an EMBL/GenBank/DDBJ whole genome shotgun (WGS) entry which is preliminary data.</text>
</comment>
<proteinExistence type="predicted"/>